<evidence type="ECO:0000259" key="1">
    <source>
        <dbReference type="Pfam" id="PF00455"/>
    </source>
</evidence>
<sequence length="100" mass="11408">MSTTNLETAIYLNLHTQNKINVIGGRMIDTYSSSMITARNLRDYVFDISFMSCRGFSLEYGVTDKVESESSPKHTLIDLLSILSQHFNINCWLFIFSTSI</sequence>
<dbReference type="Proteomes" id="UP001164557">
    <property type="component" value="Chromosome"/>
</dbReference>
<evidence type="ECO:0000313" key="3">
    <source>
        <dbReference type="Proteomes" id="UP001164557"/>
    </source>
</evidence>
<protein>
    <recommendedName>
        <fullName evidence="1">DeoR-like transcriptional repressor C-terminal sensor domain-containing protein</fullName>
    </recommendedName>
</protein>
<reference evidence="2" key="1">
    <citation type="submission" date="2021-09" db="EMBL/GenBank/DDBJ databases">
        <title>Lactobacillus species from Apis mellifera, Switzerland.</title>
        <authorList>
            <person name="Pfister J."/>
            <person name="Brown A."/>
            <person name="Neumann P."/>
            <person name="Collaud A."/>
            <person name="Retschnig G."/>
            <person name="Perreten V."/>
        </authorList>
    </citation>
    <scope>NUCLEOTIDE SEQUENCE</scope>
    <source>
        <strain evidence="2">IBH002</strain>
    </source>
</reference>
<keyword evidence="3" id="KW-1185">Reference proteome</keyword>
<organism evidence="2 3">
    <name type="scientific">Lactobacillus helsingborgensis</name>
    <dbReference type="NCBI Taxonomy" id="1218494"/>
    <lineage>
        <taxon>Bacteria</taxon>
        <taxon>Bacillati</taxon>
        <taxon>Bacillota</taxon>
        <taxon>Bacilli</taxon>
        <taxon>Lactobacillales</taxon>
        <taxon>Lactobacillaceae</taxon>
        <taxon>Lactobacillus</taxon>
    </lineage>
</organism>
<dbReference type="InterPro" id="IPR014036">
    <property type="entry name" value="DeoR-like_C"/>
</dbReference>
<name>A0AA47B5E9_9LACO</name>
<proteinExistence type="predicted"/>
<accession>A0AA47B5E9</accession>
<dbReference type="RefSeq" id="WP_371212565.1">
    <property type="nucleotide sequence ID" value="NZ_KQ034046.1"/>
</dbReference>
<feature type="domain" description="DeoR-like transcriptional repressor C-terminal sensor" evidence="1">
    <location>
        <begin position="3"/>
        <end position="77"/>
    </location>
</feature>
<gene>
    <name evidence="2" type="ORF">LDX53_01630</name>
</gene>
<dbReference type="AlphaFoldDB" id="A0AA47B5E9"/>
<dbReference type="EMBL" id="CP084389">
    <property type="protein sequence ID" value="UZX30478.1"/>
    <property type="molecule type" value="Genomic_DNA"/>
</dbReference>
<dbReference type="Pfam" id="PF00455">
    <property type="entry name" value="DeoRC"/>
    <property type="match status" value="1"/>
</dbReference>
<evidence type="ECO:0000313" key="2">
    <source>
        <dbReference type="EMBL" id="UZX30478.1"/>
    </source>
</evidence>